<feature type="region of interest" description="Disordered" evidence="8">
    <location>
        <begin position="1"/>
        <end position="24"/>
    </location>
</feature>
<evidence type="ECO:0000313" key="9">
    <source>
        <dbReference type="EMBL" id="TNV78122.1"/>
    </source>
</evidence>
<reference evidence="9" key="1">
    <citation type="submission" date="2019-06" db="EMBL/GenBank/DDBJ databases">
        <authorList>
            <person name="Zheng W."/>
        </authorList>
    </citation>
    <scope>NUCLEOTIDE SEQUENCE</scope>
    <source>
        <strain evidence="9">QDHG01</strain>
    </source>
</reference>
<dbReference type="Pfam" id="PF02265">
    <property type="entry name" value="S1-P1_nuclease"/>
    <property type="match status" value="1"/>
</dbReference>
<accession>A0A8J8T0W8</accession>
<organism evidence="9 10">
    <name type="scientific">Halteria grandinella</name>
    <dbReference type="NCBI Taxonomy" id="5974"/>
    <lineage>
        <taxon>Eukaryota</taxon>
        <taxon>Sar</taxon>
        <taxon>Alveolata</taxon>
        <taxon>Ciliophora</taxon>
        <taxon>Intramacronucleata</taxon>
        <taxon>Spirotrichea</taxon>
        <taxon>Stichotrichia</taxon>
        <taxon>Sporadotrichida</taxon>
        <taxon>Halteriidae</taxon>
        <taxon>Halteria</taxon>
    </lineage>
</organism>
<sequence length="206" mass="22975">MRHNLSSPANSSDEDTSAVERPQTEEVGRSYALRLLIHYLGDVHQPLHCSSRVDKSFPEGDKGGNMFPLPNHYESDDLHAVWDSVLYNYHGRYVLPFTDASYLQLAQDADDLLAKHRNITSLLESQSLSIDVEAWAGESHRVAPQAYNGAVQNEKLSEGYLEGNLSQLEQLIIKGGFRLAHLLEHIFNETTGCPQAYAGYGESFLA</sequence>
<keyword evidence="6" id="KW-1015">Disulfide bond</keyword>
<dbReference type="CDD" id="cd11010">
    <property type="entry name" value="S1-P1_nuclease"/>
    <property type="match status" value="1"/>
</dbReference>
<dbReference type="PANTHER" id="PTHR33146:SF26">
    <property type="entry name" value="ENDONUCLEASE 4"/>
    <property type="match status" value="1"/>
</dbReference>
<evidence type="ECO:0000256" key="3">
    <source>
        <dbReference type="ARBA" id="ARBA00022723"/>
    </source>
</evidence>
<evidence type="ECO:0000256" key="7">
    <source>
        <dbReference type="ARBA" id="ARBA00023180"/>
    </source>
</evidence>
<dbReference type="GO" id="GO:0003676">
    <property type="term" value="F:nucleic acid binding"/>
    <property type="evidence" value="ECO:0007669"/>
    <property type="project" value="InterPro"/>
</dbReference>
<dbReference type="InterPro" id="IPR003154">
    <property type="entry name" value="S1/P1nuclease"/>
</dbReference>
<proteinExistence type="inferred from homology"/>
<keyword evidence="3" id="KW-0479">Metal-binding</keyword>
<dbReference type="Gene3D" id="1.10.575.10">
    <property type="entry name" value="P1 Nuclease"/>
    <property type="match status" value="1"/>
</dbReference>
<protein>
    <recommendedName>
        <fullName evidence="11">S1/P1 nuclease</fullName>
    </recommendedName>
</protein>
<keyword evidence="7" id="KW-0325">Glycoprotein</keyword>
<feature type="compositionally biased region" description="Polar residues" evidence="8">
    <location>
        <begin position="1"/>
        <end position="11"/>
    </location>
</feature>
<dbReference type="EMBL" id="RRYP01010854">
    <property type="protein sequence ID" value="TNV78122.1"/>
    <property type="molecule type" value="Genomic_DNA"/>
</dbReference>
<dbReference type="OrthoDB" id="441446at2759"/>
<evidence type="ECO:0008006" key="11">
    <source>
        <dbReference type="Google" id="ProtNLM"/>
    </source>
</evidence>
<dbReference type="GO" id="GO:0046872">
    <property type="term" value="F:metal ion binding"/>
    <property type="evidence" value="ECO:0007669"/>
    <property type="project" value="UniProtKB-KW"/>
</dbReference>
<evidence type="ECO:0000313" key="10">
    <source>
        <dbReference type="Proteomes" id="UP000785679"/>
    </source>
</evidence>
<name>A0A8J8T0W8_HALGN</name>
<dbReference type="GO" id="GO:0004519">
    <property type="term" value="F:endonuclease activity"/>
    <property type="evidence" value="ECO:0007669"/>
    <property type="project" value="UniProtKB-KW"/>
</dbReference>
<keyword evidence="2" id="KW-0540">Nuclease</keyword>
<comment type="similarity">
    <text evidence="1">Belongs to the nuclease type I family.</text>
</comment>
<dbReference type="AlphaFoldDB" id="A0A8J8T0W8"/>
<dbReference type="GO" id="GO:0006308">
    <property type="term" value="P:DNA catabolic process"/>
    <property type="evidence" value="ECO:0007669"/>
    <property type="project" value="InterPro"/>
</dbReference>
<comment type="caution">
    <text evidence="9">The sequence shown here is derived from an EMBL/GenBank/DDBJ whole genome shotgun (WGS) entry which is preliminary data.</text>
</comment>
<gene>
    <name evidence="9" type="ORF">FGO68_gene14425</name>
</gene>
<keyword evidence="5" id="KW-0378">Hydrolase</keyword>
<evidence type="ECO:0000256" key="8">
    <source>
        <dbReference type="SAM" id="MobiDB-lite"/>
    </source>
</evidence>
<evidence type="ECO:0000256" key="6">
    <source>
        <dbReference type="ARBA" id="ARBA00023157"/>
    </source>
</evidence>
<evidence type="ECO:0000256" key="5">
    <source>
        <dbReference type="ARBA" id="ARBA00022801"/>
    </source>
</evidence>
<keyword evidence="4" id="KW-0255">Endonuclease</keyword>
<evidence type="ECO:0000256" key="2">
    <source>
        <dbReference type="ARBA" id="ARBA00022722"/>
    </source>
</evidence>
<dbReference type="InterPro" id="IPR008947">
    <property type="entry name" value="PLipase_C/P1_nuclease_dom_sf"/>
</dbReference>
<evidence type="ECO:0000256" key="1">
    <source>
        <dbReference type="ARBA" id="ARBA00009547"/>
    </source>
</evidence>
<evidence type="ECO:0000256" key="4">
    <source>
        <dbReference type="ARBA" id="ARBA00022759"/>
    </source>
</evidence>
<keyword evidence="10" id="KW-1185">Reference proteome</keyword>
<dbReference type="PANTHER" id="PTHR33146">
    <property type="entry name" value="ENDONUCLEASE 4"/>
    <property type="match status" value="1"/>
</dbReference>
<dbReference type="Proteomes" id="UP000785679">
    <property type="component" value="Unassembled WGS sequence"/>
</dbReference>
<dbReference type="GO" id="GO:0016788">
    <property type="term" value="F:hydrolase activity, acting on ester bonds"/>
    <property type="evidence" value="ECO:0007669"/>
    <property type="project" value="InterPro"/>
</dbReference>
<dbReference type="SUPFAM" id="SSF48537">
    <property type="entry name" value="Phospholipase C/P1 nuclease"/>
    <property type="match status" value="1"/>
</dbReference>